<accession>A0A3S1BR03</accession>
<protein>
    <recommendedName>
        <fullName evidence="4">G-protein coupled receptors family 1 profile domain-containing protein</fullName>
    </recommendedName>
</protein>
<keyword evidence="1" id="KW-0472">Membrane</keyword>
<organism evidence="2 3">
    <name type="scientific">Elysia chlorotica</name>
    <name type="common">Eastern emerald elysia</name>
    <name type="synonym">Sea slug</name>
    <dbReference type="NCBI Taxonomy" id="188477"/>
    <lineage>
        <taxon>Eukaryota</taxon>
        <taxon>Metazoa</taxon>
        <taxon>Spiralia</taxon>
        <taxon>Lophotrochozoa</taxon>
        <taxon>Mollusca</taxon>
        <taxon>Gastropoda</taxon>
        <taxon>Heterobranchia</taxon>
        <taxon>Euthyneura</taxon>
        <taxon>Panpulmonata</taxon>
        <taxon>Sacoglossa</taxon>
        <taxon>Placobranchoidea</taxon>
        <taxon>Plakobranchidae</taxon>
        <taxon>Elysia</taxon>
    </lineage>
</organism>
<dbReference type="EMBL" id="RQTK01001018">
    <property type="protein sequence ID" value="RUS72787.1"/>
    <property type="molecule type" value="Genomic_DNA"/>
</dbReference>
<evidence type="ECO:0008006" key="4">
    <source>
        <dbReference type="Google" id="ProtNLM"/>
    </source>
</evidence>
<gene>
    <name evidence="2" type="ORF">EGW08_019447</name>
</gene>
<dbReference type="Proteomes" id="UP000271974">
    <property type="component" value="Unassembled WGS sequence"/>
</dbReference>
<evidence type="ECO:0000313" key="3">
    <source>
        <dbReference type="Proteomes" id="UP000271974"/>
    </source>
</evidence>
<keyword evidence="3" id="KW-1185">Reference proteome</keyword>
<proteinExistence type="predicted"/>
<keyword evidence="1" id="KW-1133">Transmembrane helix</keyword>
<feature type="transmembrane region" description="Helical" evidence="1">
    <location>
        <begin position="90"/>
        <end position="113"/>
    </location>
</feature>
<keyword evidence="1" id="KW-0812">Transmembrane</keyword>
<evidence type="ECO:0000313" key="2">
    <source>
        <dbReference type="EMBL" id="RUS72787.1"/>
    </source>
</evidence>
<name>A0A3S1BR03_ELYCH</name>
<dbReference type="AlphaFoldDB" id="A0A3S1BR03"/>
<feature type="non-terminal residue" evidence="2">
    <location>
        <position position="114"/>
    </location>
</feature>
<reference evidence="2 3" key="1">
    <citation type="submission" date="2019-01" db="EMBL/GenBank/DDBJ databases">
        <title>A draft genome assembly of the solar-powered sea slug Elysia chlorotica.</title>
        <authorList>
            <person name="Cai H."/>
            <person name="Li Q."/>
            <person name="Fang X."/>
            <person name="Li J."/>
            <person name="Curtis N.E."/>
            <person name="Altenburger A."/>
            <person name="Shibata T."/>
            <person name="Feng M."/>
            <person name="Maeda T."/>
            <person name="Schwartz J.A."/>
            <person name="Shigenobu S."/>
            <person name="Lundholm N."/>
            <person name="Nishiyama T."/>
            <person name="Yang H."/>
            <person name="Hasebe M."/>
            <person name="Li S."/>
            <person name="Pierce S.K."/>
            <person name="Wang J."/>
        </authorList>
    </citation>
    <scope>NUCLEOTIDE SEQUENCE [LARGE SCALE GENOMIC DNA]</scope>
    <source>
        <strain evidence="2">EC2010</strain>
        <tissue evidence="2">Whole organism of an adult</tissue>
    </source>
</reference>
<sequence length="114" mass="12978">MYTALSRQVKRMHRRMSIALLVFTITVIIVFNESARPIWIRSITDSVSGLMDPTQLYKRTDIDINANDVLVAVNIPRAGMLHLTDHIVRHAILIITYSITTIITIIIIIIIIII</sequence>
<evidence type="ECO:0000256" key="1">
    <source>
        <dbReference type="SAM" id="Phobius"/>
    </source>
</evidence>
<comment type="caution">
    <text evidence="2">The sequence shown here is derived from an EMBL/GenBank/DDBJ whole genome shotgun (WGS) entry which is preliminary data.</text>
</comment>